<keyword evidence="1" id="KW-1133">Transmembrane helix</keyword>
<reference evidence="2 3" key="1">
    <citation type="journal article" date="2016" name="Nat. Commun.">
        <title>Thousands of microbial genomes shed light on interconnected biogeochemical processes in an aquifer system.</title>
        <authorList>
            <person name="Anantharaman K."/>
            <person name="Brown C.T."/>
            <person name="Hug L.A."/>
            <person name="Sharon I."/>
            <person name="Castelle C.J."/>
            <person name="Probst A.J."/>
            <person name="Thomas B.C."/>
            <person name="Singh A."/>
            <person name="Wilkins M.J."/>
            <person name="Karaoz U."/>
            <person name="Brodie E.L."/>
            <person name="Williams K.H."/>
            <person name="Hubbard S.S."/>
            <person name="Banfield J.F."/>
        </authorList>
    </citation>
    <scope>NUCLEOTIDE SEQUENCE [LARGE SCALE GENOMIC DNA]</scope>
</reference>
<dbReference type="EMBL" id="MEUM01000064">
    <property type="protein sequence ID" value="OGC42485.1"/>
    <property type="molecule type" value="Genomic_DNA"/>
</dbReference>
<dbReference type="InterPro" id="IPR045584">
    <property type="entry name" value="Pilin-like"/>
</dbReference>
<evidence type="ECO:0008006" key="4">
    <source>
        <dbReference type="Google" id="ProtNLM"/>
    </source>
</evidence>
<evidence type="ECO:0000256" key="1">
    <source>
        <dbReference type="SAM" id="Phobius"/>
    </source>
</evidence>
<dbReference type="Proteomes" id="UP000177025">
    <property type="component" value="Unassembled WGS sequence"/>
</dbReference>
<keyword evidence="1" id="KW-0812">Transmembrane</keyword>
<sequence length="117" mass="12566">MKIHQRFSRGLGVISILISLAVAALLLVVVITVMTGNKDDGVPVSKPIGRAQSVQCLSNIHAIEIAIKMYQAENGQYPGSLNDLKNTGDLSFTCPVNNAVYIYDPVAGTVKCPEHSR</sequence>
<accession>A0A1F4UC02</accession>
<protein>
    <recommendedName>
        <fullName evidence="4">Type II secretion system protein GspG C-terminal domain-containing protein</fullName>
    </recommendedName>
</protein>
<dbReference type="AlphaFoldDB" id="A0A1F4UC02"/>
<organism evidence="2 3">
    <name type="scientific">candidate division WOR-3 bacterium RBG_13_43_14</name>
    <dbReference type="NCBI Taxonomy" id="1802590"/>
    <lineage>
        <taxon>Bacteria</taxon>
        <taxon>Bacteria division WOR-3</taxon>
    </lineage>
</organism>
<comment type="caution">
    <text evidence="2">The sequence shown here is derived from an EMBL/GenBank/DDBJ whole genome shotgun (WGS) entry which is preliminary data.</text>
</comment>
<gene>
    <name evidence="2" type="ORF">A2Y85_04790</name>
</gene>
<evidence type="ECO:0000313" key="3">
    <source>
        <dbReference type="Proteomes" id="UP000177025"/>
    </source>
</evidence>
<feature type="transmembrane region" description="Helical" evidence="1">
    <location>
        <begin position="12"/>
        <end position="34"/>
    </location>
</feature>
<name>A0A1F4UC02_UNCW3</name>
<dbReference type="SUPFAM" id="SSF54523">
    <property type="entry name" value="Pili subunits"/>
    <property type="match status" value="1"/>
</dbReference>
<proteinExistence type="predicted"/>
<evidence type="ECO:0000313" key="2">
    <source>
        <dbReference type="EMBL" id="OGC42485.1"/>
    </source>
</evidence>
<keyword evidence="1" id="KW-0472">Membrane</keyword>